<gene>
    <name evidence="1" type="ORF">QEZ40_006234</name>
</gene>
<accession>A0ABT7H4N4</accession>
<sequence length="253" mass="26960">MTYEGETGFRVGDVVSVACPFTPAVVEQGVRHGCVSVRWPWWRIDAGSDFHRWNGVVALGVDTERSVVPEGEVELFRTQPAPEHLAAGDACLVGVPPTVVHVTRVGRHDPPQETGRLPRPGMTVCVLPRGLSYREFPDGSHLDGWGYGLHPENGIPYAFELLMRPYAFLEPGDEVGDGAGRAWRFEGPWDWVPFDGAPPGAGPGWPLVLLARAGAPCPAGDAAAAAVAAGTAAGSHQETVRQWMSLTGASPTP</sequence>
<name>A0ABT7H4N4_9ACTN</name>
<keyword evidence="2" id="KW-1185">Reference proteome</keyword>
<protein>
    <submittedName>
        <fullName evidence="1">Uncharacterized protein</fullName>
    </submittedName>
</protein>
<evidence type="ECO:0000313" key="2">
    <source>
        <dbReference type="Proteomes" id="UP001223390"/>
    </source>
</evidence>
<dbReference type="EMBL" id="JASITI010000062">
    <property type="protein sequence ID" value="MDK9500414.1"/>
    <property type="molecule type" value="Genomic_DNA"/>
</dbReference>
<reference evidence="1 2" key="1">
    <citation type="submission" date="2023-05" db="EMBL/GenBank/DDBJ databases">
        <title>Sequencing and Assembly of Streptomyces sp. NP73.</title>
        <authorList>
            <person name="Konwar A.N."/>
            <person name="Saikia K."/>
            <person name="Thakur D."/>
        </authorList>
    </citation>
    <scope>NUCLEOTIDE SEQUENCE [LARGE SCALE GENOMIC DNA]</scope>
    <source>
        <strain evidence="1 2">NP73</strain>
    </source>
</reference>
<dbReference type="Proteomes" id="UP001223390">
    <property type="component" value="Unassembled WGS sequence"/>
</dbReference>
<dbReference type="RefSeq" id="WP_285346043.1">
    <property type="nucleotide sequence ID" value="NZ_JASITI010000062.1"/>
</dbReference>
<organism evidence="1 2">
    <name type="scientific">Streptomyces katrae</name>
    <dbReference type="NCBI Taxonomy" id="68223"/>
    <lineage>
        <taxon>Bacteria</taxon>
        <taxon>Bacillati</taxon>
        <taxon>Actinomycetota</taxon>
        <taxon>Actinomycetes</taxon>
        <taxon>Kitasatosporales</taxon>
        <taxon>Streptomycetaceae</taxon>
        <taxon>Streptomyces</taxon>
    </lineage>
</organism>
<proteinExistence type="predicted"/>
<evidence type="ECO:0000313" key="1">
    <source>
        <dbReference type="EMBL" id="MDK9500414.1"/>
    </source>
</evidence>
<comment type="caution">
    <text evidence="1">The sequence shown here is derived from an EMBL/GenBank/DDBJ whole genome shotgun (WGS) entry which is preliminary data.</text>
</comment>